<dbReference type="InParanoid" id="L5JUQ6"/>
<dbReference type="GO" id="GO:0006355">
    <property type="term" value="P:regulation of DNA-templated transcription"/>
    <property type="evidence" value="ECO:0007669"/>
    <property type="project" value="TreeGrafter"/>
</dbReference>
<sequence length="236" mass="25925">MDSRNTAMLGLGSESEGFSRKSPSAIGAGTLVSKRDVELESPEQADGPRKWSRERSSEAGRDDGLTDAQQQFSVKETNFSEGNLKLKIGLQAKRTKKPPKNLENYVCRPAIKTTIKHPRKALKSGKMTDEKNEHCPSKRFLNVESVCAVRVPRNSDSAGSALHLPRRPEALSRRRSAHAARGALLTNSAVNQLDYKSGKVGIVPVREEKWLSLVFLTSAVKMISVSADPKTFPKVD</sequence>
<dbReference type="GO" id="GO:0032259">
    <property type="term" value="P:methylation"/>
    <property type="evidence" value="ECO:0007669"/>
    <property type="project" value="UniProtKB-KW"/>
</dbReference>
<dbReference type="GO" id="GO:0042800">
    <property type="term" value="F:histone H3K4 methyltransferase activity"/>
    <property type="evidence" value="ECO:0007669"/>
    <property type="project" value="TreeGrafter"/>
</dbReference>
<feature type="compositionally biased region" description="Basic and acidic residues" evidence="3">
    <location>
        <begin position="46"/>
        <end position="64"/>
    </location>
</feature>
<name>L5JUQ6_PTEAL</name>
<evidence type="ECO:0000313" key="5">
    <source>
        <dbReference type="Proteomes" id="UP000010552"/>
    </source>
</evidence>
<reference evidence="5" key="1">
    <citation type="journal article" date="2013" name="Science">
        <title>Comparative analysis of bat genomes provides insight into the evolution of flight and immunity.</title>
        <authorList>
            <person name="Zhang G."/>
            <person name="Cowled C."/>
            <person name="Shi Z."/>
            <person name="Huang Z."/>
            <person name="Bishop-Lilly K.A."/>
            <person name="Fang X."/>
            <person name="Wynne J.W."/>
            <person name="Xiong Z."/>
            <person name="Baker M.L."/>
            <person name="Zhao W."/>
            <person name="Tachedjian M."/>
            <person name="Zhu Y."/>
            <person name="Zhou P."/>
            <person name="Jiang X."/>
            <person name="Ng J."/>
            <person name="Yang L."/>
            <person name="Wu L."/>
            <person name="Xiao J."/>
            <person name="Feng Y."/>
            <person name="Chen Y."/>
            <person name="Sun X."/>
            <person name="Zhang Y."/>
            <person name="Marsh G.A."/>
            <person name="Crameri G."/>
            <person name="Broder C.C."/>
            <person name="Frey K.G."/>
            <person name="Wang L.F."/>
            <person name="Wang J."/>
        </authorList>
    </citation>
    <scope>NUCLEOTIDE SEQUENCE [LARGE SCALE GENOMIC DNA]</scope>
</reference>
<dbReference type="PANTHER" id="PTHR46147">
    <property type="entry name" value="HISTONE-LYSINE N-METHYLTRANSFERASE ASH1"/>
    <property type="match status" value="1"/>
</dbReference>
<dbReference type="PANTHER" id="PTHR46147:SF1">
    <property type="entry name" value="HISTONE-LYSINE N-METHYLTRANSFERASE ASH1L"/>
    <property type="match status" value="1"/>
</dbReference>
<evidence type="ECO:0000256" key="2">
    <source>
        <dbReference type="ARBA" id="ARBA00023242"/>
    </source>
</evidence>
<evidence type="ECO:0000313" key="4">
    <source>
        <dbReference type="EMBL" id="ELK02777.1"/>
    </source>
</evidence>
<keyword evidence="4" id="KW-0808">Transferase</keyword>
<evidence type="ECO:0000256" key="1">
    <source>
        <dbReference type="ARBA" id="ARBA00004123"/>
    </source>
</evidence>
<feature type="region of interest" description="Disordered" evidence="3">
    <location>
        <begin position="1"/>
        <end position="70"/>
    </location>
</feature>
<dbReference type="STRING" id="9402.L5JUQ6"/>
<dbReference type="AlphaFoldDB" id="L5JUQ6"/>
<proteinExistence type="predicted"/>
<organism evidence="4 5">
    <name type="scientific">Pteropus alecto</name>
    <name type="common">Black flying fox</name>
    <dbReference type="NCBI Taxonomy" id="9402"/>
    <lineage>
        <taxon>Eukaryota</taxon>
        <taxon>Metazoa</taxon>
        <taxon>Chordata</taxon>
        <taxon>Craniata</taxon>
        <taxon>Vertebrata</taxon>
        <taxon>Euteleostomi</taxon>
        <taxon>Mammalia</taxon>
        <taxon>Eutheria</taxon>
        <taxon>Laurasiatheria</taxon>
        <taxon>Chiroptera</taxon>
        <taxon>Yinpterochiroptera</taxon>
        <taxon>Pteropodoidea</taxon>
        <taxon>Pteropodidae</taxon>
        <taxon>Pteropodinae</taxon>
        <taxon>Pteropus</taxon>
    </lineage>
</organism>
<gene>
    <name evidence="4" type="ORF">PAL_GLEAN10005390</name>
</gene>
<dbReference type="GO" id="GO:0005654">
    <property type="term" value="C:nucleoplasm"/>
    <property type="evidence" value="ECO:0007669"/>
    <property type="project" value="TreeGrafter"/>
</dbReference>
<evidence type="ECO:0000256" key="3">
    <source>
        <dbReference type="SAM" id="MobiDB-lite"/>
    </source>
</evidence>
<accession>L5JUQ6</accession>
<keyword evidence="4" id="KW-0489">Methyltransferase</keyword>
<comment type="subcellular location">
    <subcellularLocation>
        <location evidence="1">Nucleus</location>
    </subcellularLocation>
</comment>
<dbReference type="Proteomes" id="UP000010552">
    <property type="component" value="Unassembled WGS sequence"/>
</dbReference>
<keyword evidence="2" id="KW-0539">Nucleus</keyword>
<protein>
    <submittedName>
        <fullName evidence="4">Putative histone-lysine N-methyltransferase ASH1L</fullName>
    </submittedName>
</protein>
<keyword evidence="5" id="KW-1185">Reference proteome</keyword>
<dbReference type="EMBL" id="KB031119">
    <property type="protein sequence ID" value="ELK02777.1"/>
    <property type="molecule type" value="Genomic_DNA"/>
</dbReference>